<dbReference type="EMBL" id="JAPWTJ010000570">
    <property type="protein sequence ID" value="KAJ8977231.1"/>
    <property type="molecule type" value="Genomic_DNA"/>
</dbReference>
<keyword evidence="4 6" id="KW-0472">Membrane</keyword>
<feature type="transmembrane region" description="Helical" evidence="6">
    <location>
        <begin position="170"/>
        <end position="190"/>
    </location>
</feature>
<dbReference type="PANTHER" id="PTHR48021:SF47">
    <property type="entry name" value="GH17672P"/>
    <property type="match status" value="1"/>
</dbReference>
<feature type="transmembrane region" description="Helical" evidence="6">
    <location>
        <begin position="88"/>
        <end position="121"/>
    </location>
</feature>
<dbReference type="PANTHER" id="PTHR48021">
    <property type="match status" value="1"/>
</dbReference>
<keyword evidence="2 6" id="KW-0812">Transmembrane</keyword>
<evidence type="ECO:0008006" key="9">
    <source>
        <dbReference type="Google" id="ProtNLM"/>
    </source>
</evidence>
<evidence type="ECO:0000313" key="8">
    <source>
        <dbReference type="Proteomes" id="UP001162164"/>
    </source>
</evidence>
<evidence type="ECO:0000256" key="1">
    <source>
        <dbReference type="ARBA" id="ARBA00004141"/>
    </source>
</evidence>
<protein>
    <recommendedName>
        <fullName evidence="9">Major facilitator superfamily (MFS) profile domain-containing protein</fullName>
    </recommendedName>
</protein>
<dbReference type="Gene3D" id="1.20.1250.20">
    <property type="entry name" value="MFS general substrate transporter like domains"/>
    <property type="match status" value="1"/>
</dbReference>
<dbReference type="PRINTS" id="PR00171">
    <property type="entry name" value="SUGRTRNSPORT"/>
</dbReference>
<evidence type="ECO:0000256" key="2">
    <source>
        <dbReference type="ARBA" id="ARBA00022692"/>
    </source>
</evidence>
<proteinExistence type="predicted"/>
<evidence type="ECO:0000256" key="6">
    <source>
        <dbReference type="SAM" id="Phobius"/>
    </source>
</evidence>
<comment type="subcellular location">
    <subcellularLocation>
        <location evidence="1">Membrane</location>
        <topology evidence="1">Multi-pass membrane protein</topology>
    </subcellularLocation>
</comment>
<evidence type="ECO:0000256" key="4">
    <source>
        <dbReference type="ARBA" id="ARBA00023136"/>
    </source>
</evidence>
<evidence type="ECO:0000256" key="5">
    <source>
        <dbReference type="ARBA" id="ARBA00023180"/>
    </source>
</evidence>
<name>A0ABQ9JH51_9CUCU</name>
<dbReference type="Pfam" id="PF00083">
    <property type="entry name" value="Sugar_tr"/>
    <property type="match status" value="1"/>
</dbReference>
<evidence type="ECO:0000256" key="3">
    <source>
        <dbReference type="ARBA" id="ARBA00022989"/>
    </source>
</evidence>
<reference evidence="7" key="1">
    <citation type="journal article" date="2023" name="Insect Mol. Biol.">
        <title>Genome sequencing provides insights into the evolution of gene families encoding plant cell wall-degrading enzymes in longhorned beetles.</title>
        <authorList>
            <person name="Shin N.R."/>
            <person name="Okamura Y."/>
            <person name="Kirsch R."/>
            <person name="Pauchet Y."/>
        </authorList>
    </citation>
    <scope>NUCLEOTIDE SEQUENCE</scope>
    <source>
        <strain evidence="7">MMC_N1</strain>
    </source>
</reference>
<keyword evidence="3 6" id="KW-1133">Transmembrane helix</keyword>
<dbReference type="InterPro" id="IPR036259">
    <property type="entry name" value="MFS_trans_sf"/>
</dbReference>
<dbReference type="InterPro" id="IPR005828">
    <property type="entry name" value="MFS_sugar_transport-like"/>
</dbReference>
<dbReference type="SUPFAM" id="SSF103473">
    <property type="entry name" value="MFS general substrate transporter"/>
    <property type="match status" value="1"/>
</dbReference>
<feature type="transmembrane region" description="Helical" evidence="6">
    <location>
        <begin position="50"/>
        <end position="73"/>
    </location>
</feature>
<keyword evidence="8" id="KW-1185">Reference proteome</keyword>
<keyword evidence="5" id="KW-0325">Glycoprotein</keyword>
<accession>A0ABQ9JH51</accession>
<organism evidence="7 8">
    <name type="scientific">Molorchus minor</name>
    <dbReference type="NCBI Taxonomy" id="1323400"/>
    <lineage>
        <taxon>Eukaryota</taxon>
        <taxon>Metazoa</taxon>
        <taxon>Ecdysozoa</taxon>
        <taxon>Arthropoda</taxon>
        <taxon>Hexapoda</taxon>
        <taxon>Insecta</taxon>
        <taxon>Pterygota</taxon>
        <taxon>Neoptera</taxon>
        <taxon>Endopterygota</taxon>
        <taxon>Coleoptera</taxon>
        <taxon>Polyphaga</taxon>
        <taxon>Cucujiformia</taxon>
        <taxon>Chrysomeloidea</taxon>
        <taxon>Cerambycidae</taxon>
        <taxon>Lamiinae</taxon>
        <taxon>Monochamini</taxon>
        <taxon>Molorchus</taxon>
    </lineage>
</organism>
<dbReference type="InterPro" id="IPR050549">
    <property type="entry name" value="MFS_Trehalose_Transporter"/>
</dbReference>
<evidence type="ECO:0000313" key="7">
    <source>
        <dbReference type="EMBL" id="KAJ8977231.1"/>
    </source>
</evidence>
<gene>
    <name evidence="7" type="ORF">NQ317_003806</name>
</gene>
<sequence length="246" mass="27667">MDKAEKSLMKLRTSEKEGVQKELEEIKQHLKREEEGSLLDILRRSELRKAFIICLVLIIGQEMSGFCAITFYLQPIFIAAGTELPSEISALIVGVALLASSFIAPFIVDRLVALLGAFFYVLDSTDLSTDPIVWLPIFSLIFFIVSFNLGMGSIPWTLCSELFPNNVKQIAASAQSSTCWVTTFLVTFFFNDMNEGMGRAGTFWFFAGKSFSEIQDMLKFGKKRKVSSNGNPDRRNEIKIWTADNK</sequence>
<comment type="caution">
    <text evidence="7">The sequence shown here is derived from an EMBL/GenBank/DDBJ whole genome shotgun (WGS) entry which is preliminary data.</text>
</comment>
<feature type="transmembrane region" description="Helical" evidence="6">
    <location>
        <begin position="133"/>
        <end position="158"/>
    </location>
</feature>
<dbReference type="InterPro" id="IPR003663">
    <property type="entry name" value="Sugar/inositol_transpt"/>
</dbReference>
<dbReference type="Proteomes" id="UP001162164">
    <property type="component" value="Unassembled WGS sequence"/>
</dbReference>